<gene>
    <name evidence="2" type="ORF">DNG_06600</name>
</gene>
<comment type="caution">
    <text evidence="2">The sequence shown here is derived from an EMBL/GenBank/DDBJ whole genome shotgun (WGS) entry which is preliminary data.</text>
</comment>
<evidence type="ECO:0000256" key="1">
    <source>
        <dbReference type="SAM" id="MobiDB-lite"/>
    </source>
</evidence>
<evidence type="ECO:0000313" key="2">
    <source>
        <dbReference type="EMBL" id="SPO03917.1"/>
    </source>
</evidence>
<proteinExistence type="predicted"/>
<keyword evidence="3" id="KW-1185">Reference proteome</keyword>
<dbReference type="Proteomes" id="UP001187682">
    <property type="component" value="Unassembled WGS sequence"/>
</dbReference>
<organism evidence="2 3">
    <name type="scientific">Cephalotrichum gorgonifer</name>
    <dbReference type="NCBI Taxonomy" id="2041049"/>
    <lineage>
        <taxon>Eukaryota</taxon>
        <taxon>Fungi</taxon>
        <taxon>Dikarya</taxon>
        <taxon>Ascomycota</taxon>
        <taxon>Pezizomycotina</taxon>
        <taxon>Sordariomycetes</taxon>
        <taxon>Hypocreomycetidae</taxon>
        <taxon>Microascales</taxon>
        <taxon>Microascaceae</taxon>
        <taxon>Cephalotrichum</taxon>
    </lineage>
</organism>
<name>A0AAE8SXG4_9PEZI</name>
<feature type="compositionally biased region" description="Polar residues" evidence="1">
    <location>
        <begin position="1"/>
        <end position="16"/>
    </location>
</feature>
<dbReference type="AlphaFoldDB" id="A0AAE8SXG4"/>
<accession>A0AAE8SXG4</accession>
<protein>
    <submittedName>
        <fullName evidence="2">Uncharacterized protein</fullName>
    </submittedName>
</protein>
<reference evidence="2" key="1">
    <citation type="submission" date="2018-03" db="EMBL/GenBank/DDBJ databases">
        <authorList>
            <person name="Guldener U."/>
        </authorList>
    </citation>
    <scope>NUCLEOTIDE SEQUENCE</scope>
</reference>
<sequence length="22" mass="2424">MPSIDESNVKTMTIARTGSEKQ</sequence>
<dbReference type="EMBL" id="ONZQ02000009">
    <property type="protein sequence ID" value="SPO03917.1"/>
    <property type="molecule type" value="Genomic_DNA"/>
</dbReference>
<evidence type="ECO:0000313" key="3">
    <source>
        <dbReference type="Proteomes" id="UP001187682"/>
    </source>
</evidence>
<feature type="region of interest" description="Disordered" evidence="1">
    <location>
        <begin position="1"/>
        <end position="22"/>
    </location>
</feature>